<proteinExistence type="predicted"/>
<name>A0A7G7VIT4_9FIRM</name>
<dbReference type="KEGG" id="stim:H1B31_09210"/>
<evidence type="ECO:0000313" key="3">
    <source>
        <dbReference type="Proteomes" id="UP000515480"/>
    </source>
</evidence>
<dbReference type="Proteomes" id="UP000515480">
    <property type="component" value="Chromosome"/>
</dbReference>
<gene>
    <name evidence="2" type="ORF">H1B31_09210</name>
</gene>
<dbReference type="RefSeq" id="WP_185980096.1">
    <property type="nucleotide sequence ID" value="NZ_CP060204.1"/>
</dbReference>
<dbReference type="AlphaFoldDB" id="A0A7G7VIT4"/>
<dbReference type="Gene3D" id="1.10.3210.10">
    <property type="entry name" value="Hypothetical protein af1432"/>
    <property type="match status" value="1"/>
</dbReference>
<evidence type="ECO:0000313" key="2">
    <source>
        <dbReference type="EMBL" id="QNH54027.1"/>
    </source>
</evidence>
<keyword evidence="3" id="KW-1185">Reference proteome</keyword>
<feature type="domain" description="HD" evidence="1">
    <location>
        <begin position="46"/>
        <end position="176"/>
    </location>
</feature>
<sequence length="178" mass="20269">MRQRIRQFIQAVFGRLNAEGHTFIRTYLSTPEQRLFYAMHEADQLHAFRVALTAKELYAKQSRDDSDEYILLIRCSLLHDIGRVKGDADIWGKVLAVLFYRFIPSLIPYFVRKKDTASVLGRIGRALHVHISHPYIGADKLRAIGAAHVAEIIQHHQKKAAPEDSLVLSLLKAADARN</sequence>
<dbReference type="GO" id="GO:0016787">
    <property type="term" value="F:hydrolase activity"/>
    <property type="evidence" value="ECO:0007669"/>
    <property type="project" value="UniProtKB-KW"/>
</dbReference>
<dbReference type="InterPro" id="IPR006674">
    <property type="entry name" value="HD_domain"/>
</dbReference>
<reference evidence="2 3" key="1">
    <citation type="submission" date="2020-07" db="EMBL/GenBank/DDBJ databases">
        <title>Complete genome and description of Selenomonas timonensis sp. nov., a new bacterium isolated from a gingivitis subject.</title>
        <authorList>
            <person name="Antezack A."/>
        </authorList>
    </citation>
    <scope>NUCLEOTIDE SEQUENCE [LARGE SCALE GENOMIC DNA]</scope>
    <source>
        <strain evidence="2 3">Marseille-Q3039</strain>
    </source>
</reference>
<accession>A0A7G7VIT4</accession>
<organism evidence="2 3">
    <name type="scientific">Selenomonas timonae</name>
    <dbReference type="NCBI Taxonomy" id="2754044"/>
    <lineage>
        <taxon>Bacteria</taxon>
        <taxon>Bacillati</taxon>
        <taxon>Bacillota</taxon>
        <taxon>Negativicutes</taxon>
        <taxon>Selenomonadales</taxon>
        <taxon>Selenomonadaceae</taxon>
        <taxon>Selenomonas</taxon>
    </lineage>
</organism>
<dbReference type="EMBL" id="CP060204">
    <property type="protein sequence ID" value="QNH54027.1"/>
    <property type="molecule type" value="Genomic_DNA"/>
</dbReference>
<evidence type="ECO:0000259" key="1">
    <source>
        <dbReference type="Pfam" id="PF01966"/>
    </source>
</evidence>
<dbReference type="Pfam" id="PF01966">
    <property type="entry name" value="HD"/>
    <property type="match status" value="1"/>
</dbReference>
<dbReference type="SUPFAM" id="SSF109604">
    <property type="entry name" value="HD-domain/PDEase-like"/>
    <property type="match status" value="1"/>
</dbReference>
<protein>
    <submittedName>
        <fullName evidence="2">Phosphohydrolase</fullName>
    </submittedName>
</protein>
<keyword evidence="2" id="KW-0378">Hydrolase</keyword>